<keyword evidence="1" id="KW-0479">Metal-binding</keyword>
<feature type="non-terminal residue" evidence="5">
    <location>
        <position position="216"/>
    </location>
</feature>
<keyword evidence="2" id="KW-0378">Hydrolase</keyword>
<dbReference type="SUPFAM" id="SSF53927">
    <property type="entry name" value="Cytidine deaminase-like"/>
    <property type="match status" value="1"/>
</dbReference>
<feature type="non-terminal residue" evidence="5">
    <location>
        <position position="1"/>
    </location>
</feature>
<dbReference type="GO" id="GO:0005634">
    <property type="term" value="C:nucleus"/>
    <property type="evidence" value="ECO:0007669"/>
    <property type="project" value="TreeGrafter"/>
</dbReference>
<dbReference type="EMBL" id="KV454016">
    <property type="protein sequence ID" value="ODV94241.1"/>
    <property type="molecule type" value="Genomic_DNA"/>
</dbReference>
<dbReference type="InterPro" id="IPR016192">
    <property type="entry name" value="APOBEC/CMP_deaminase_Zn-bd"/>
</dbReference>
<evidence type="ECO:0000313" key="5">
    <source>
        <dbReference type="EMBL" id="ODV94241.1"/>
    </source>
</evidence>
<dbReference type="InterPro" id="IPR002125">
    <property type="entry name" value="CMP_dCMP_dom"/>
</dbReference>
<dbReference type="PROSITE" id="PS51747">
    <property type="entry name" value="CYT_DCMP_DEAMINASES_2"/>
    <property type="match status" value="1"/>
</dbReference>
<dbReference type="STRING" id="669874.A0A1E4TR38"/>
<proteinExistence type="predicted"/>
<reference evidence="6" key="1">
    <citation type="submission" date="2016-05" db="EMBL/GenBank/DDBJ databases">
        <title>Comparative genomics of biotechnologically important yeasts.</title>
        <authorList>
            <consortium name="DOE Joint Genome Institute"/>
            <person name="Riley R."/>
            <person name="Haridas S."/>
            <person name="Wolfe K.H."/>
            <person name="Lopes M.R."/>
            <person name="Hittinger C.T."/>
            <person name="Goker M."/>
            <person name="Salamov A."/>
            <person name="Wisecaver J."/>
            <person name="Long T.M."/>
            <person name="Aerts A.L."/>
            <person name="Barry K."/>
            <person name="Choi C."/>
            <person name="Clum A."/>
            <person name="Coughlan A.Y."/>
            <person name="Deshpande S."/>
            <person name="Douglass A.P."/>
            <person name="Hanson S.J."/>
            <person name="Klenk H.-P."/>
            <person name="Labutti K."/>
            <person name="Lapidus A."/>
            <person name="Lindquist E."/>
            <person name="Lipzen A."/>
            <person name="Meier-Kolthoff J.P."/>
            <person name="Ohm R.A."/>
            <person name="Otillar R.P."/>
            <person name="Pangilinan J."/>
            <person name="Peng Y."/>
            <person name="Rokas A."/>
            <person name="Rosa C.A."/>
            <person name="Scheuner C."/>
            <person name="Sibirny A.A."/>
            <person name="Slot J.C."/>
            <person name="Stielow J.B."/>
            <person name="Sun H."/>
            <person name="Kurtzman C.P."/>
            <person name="Blackwell M."/>
            <person name="Grigoriev I.V."/>
            <person name="Jeffries T.W."/>
        </authorList>
    </citation>
    <scope>NUCLEOTIDE SEQUENCE [LARGE SCALE GENOMIC DNA]</scope>
    <source>
        <strain evidence="6">NRRL Y-2460</strain>
    </source>
</reference>
<feature type="domain" description="CMP/dCMP-type deaminase" evidence="4">
    <location>
        <begin position="1"/>
        <end position="121"/>
    </location>
</feature>
<name>A0A1E4TR38_PACTA</name>
<evidence type="ECO:0000256" key="3">
    <source>
        <dbReference type="ARBA" id="ARBA00022833"/>
    </source>
</evidence>
<keyword evidence="6" id="KW-1185">Reference proteome</keyword>
<dbReference type="Proteomes" id="UP000094236">
    <property type="component" value="Unassembled WGS sequence"/>
</dbReference>
<protein>
    <recommendedName>
        <fullName evidence="4">CMP/dCMP-type deaminase domain-containing protein</fullName>
    </recommendedName>
</protein>
<dbReference type="GO" id="GO:0002100">
    <property type="term" value="P:tRNA wobble adenosine to inosine editing"/>
    <property type="evidence" value="ECO:0007669"/>
    <property type="project" value="EnsemblFungi"/>
</dbReference>
<evidence type="ECO:0000256" key="1">
    <source>
        <dbReference type="ARBA" id="ARBA00022723"/>
    </source>
</evidence>
<keyword evidence="3" id="KW-0862">Zinc</keyword>
<dbReference type="Pfam" id="PF00383">
    <property type="entry name" value="dCMP_cyt_deam_1"/>
    <property type="match status" value="1"/>
</dbReference>
<dbReference type="CDD" id="cd01285">
    <property type="entry name" value="nucleoside_deaminase"/>
    <property type="match status" value="1"/>
</dbReference>
<organism evidence="5 6">
    <name type="scientific">Pachysolen tannophilus NRRL Y-2460</name>
    <dbReference type="NCBI Taxonomy" id="669874"/>
    <lineage>
        <taxon>Eukaryota</taxon>
        <taxon>Fungi</taxon>
        <taxon>Dikarya</taxon>
        <taxon>Ascomycota</taxon>
        <taxon>Saccharomycotina</taxon>
        <taxon>Pichiomycetes</taxon>
        <taxon>Pachysolenaceae</taxon>
        <taxon>Pachysolen</taxon>
    </lineage>
</organism>
<sequence length="216" mass="24872">QHFEFMEEALKLSEKALEFNEVPVGCVFVLDGKEIIGRGMNATNESLCGIRHAEFVAIDEILQKYSNIYQTNDEIIENVFSNCELYVTVEPCIMCASALRQLKIKRVIFGCGNDRFGGNGTVVSCNKGFPKNHNSNNYPKEYSSYPGILNKKAVLMLRKFYLQENDKAPDPQVKKNRININTNEFPKIDYQKYLDLEDFLSFYGEERIDFFNDQVD</sequence>
<evidence type="ECO:0000259" key="4">
    <source>
        <dbReference type="PROSITE" id="PS51747"/>
    </source>
</evidence>
<dbReference type="PROSITE" id="PS00903">
    <property type="entry name" value="CYT_DCMP_DEAMINASES_1"/>
    <property type="match status" value="1"/>
</dbReference>
<dbReference type="AlphaFoldDB" id="A0A1E4TR38"/>
<dbReference type="GO" id="GO:0005737">
    <property type="term" value="C:cytoplasm"/>
    <property type="evidence" value="ECO:0007669"/>
    <property type="project" value="TreeGrafter"/>
</dbReference>
<evidence type="ECO:0000256" key="2">
    <source>
        <dbReference type="ARBA" id="ARBA00022801"/>
    </source>
</evidence>
<accession>A0A1E4TR38</accession>
<dbReference type="InterPro" id="IPR016193">
    <property type="entry name" value="Cytidine_deaminase-like"/>
</dbReference>
<dbReference type="OrthoDB" id="1701769at2759"/>
<gene>
    <name evidence="5" type="ORF">PACTADRAFT_25085</name>
</gene>
<dbReference type="GO" id="GO:0052717">
    <property type="term" value="F:tRNA-specific adenosine-34 deaminase activity"/>
    <property type="evidence" value="ECO:0007669"/>
    <property type="project" value="TreeGrafter"/>
</dbReference>
<dbReference type="GO" id="GO:0008270">
    <property type="term" value="F:zinc ion binding"/>
    <property type="evidence" value="ECO:0007669"/>
    <property type="project" value="InterPro"/>
</dbReference>
<dbReference type="Gene3D" id="3.40.140.10">
    <property type="entry name" value="Cytidine Deaminase, domain 2"/>
    <property type="match status" value="1"/>
</dbReference>
<dbReference type="PANTHER" id="PTHR11079:SF149">
    <property type="entry name" value="TRNA-SPECIFIC ADENOSINE DEAMINASE 2"/>
    <property type="match status" value="1"/>
</dbReference>
<dbReference type="GO" id="GO:0052718">
    <property type="term" value="C:tRNA-specific adenosine-34 deaminase complex"/>
    <property type="evidence" value="ECO:0007669"/>
    <property type="project" value="EnsemblFungi"/>
</dbReference>
<evidence type="ECO:0000313" key="6">
    <source>
        <dbReference type="Proteomes" id="UP000094236"/>
    </source>
</evidence>
<dbReference type="PANTHER" id="PTHR11079">
    <property type="entry name" value="CYTOSINE DEAMINASE FAMILY MEMBER"/>
    <property type="match status" value="1"/>
</dbReference>